<reference evidence="2" key="1">
    <citation type="submission" date="2014-03" db="EMBL/GenBank/DDBJ databases">
        <title>The Genome Sequence of Puccinia striiformis f. sp. tritici PST-78.</title>
        <authorList>
            <consortium name="The Broad Institute Genome Sequencing Platform"/>
            <person name="Cuomo C."/>
            <person name="Hulbert S."/>
            <person name="Chen X."/>
            <person name="Walker B."/>
            <person name="Young S.K."/>
            <person name="Zeng Q."/>
            <person name="Gargeya S."/>
            <person name="Fitzgerald M."/>
            <person name="Haas B."/>
            <person name="Abouelleil A."/>
            <person name="Alvarado L."/>
            <person name="Arachchi H.M."/>
            <person name="Berlin A.M."/>
            <person name="Chapman S.B."/>
            <person name="Goldberg J."/>
            <person name="Griggs A."/>
            <person name="Gujja S."/>
            <person name="Hansen M."/>
            <person name="Howarth C."/>
            <person name="Imamovic A."/>
            <person name="Larimer J."/>
            <person name="McCowan C."/>
            <person name="Montmayeur A."/>
            <person name="Murphy C."/>
            <person name="Neiman D."/>
            <person name="Pearson M."/>
            <person name="Priest M."/>
            <person name="Roberts A."/>
            <person name="Saif S."/>
            <person name="Shea T."/>
            <person name="Sisk P."/>
            <person name="Sykes S."/>
            <person name="Wortman J."/>
            <person name="Nusbaum C."/>
            <person name="Birren B."/>
        </authorList>
    </citation>
    <scope>NUCLEOTIDE SEQUENCE [LARGE SCALE GENOMIC DNA]</scope>
    <source>
        <strain evidence="2">race PST-78</strain>
    </source>
</reference>
<proteinExistence type="predicted"/>
<evidence type="ECO:0000313" key="1">
    <source>
        <dbReference type="EMBL" id="KNE86523.1"/>
    </source>
</evidence>
<dbReference type="EMBL" id="AJIL01009289">
    <property type="protein sequence ID" value="KNE86523.1"/>
    <property type="molecule type" value="Genomic_DNA"/>
</dbReference>
<comment type="caution">
    <text evidence="1">The sequence shown here is derived from an EMBL/GenBank/DDBJ whole genome shotgun (WGS) entry which is preliminary data.</text>
</comment>
<evidence type="ECO:0000313" key="2">
    <source>
        <dbReference type="Proteomes" id="UP000054564"/>
    </source>
</evidence>
<keyword evidence="2" id="KW-1185">Reference proteome</keyword>
<dbReference type="AlphaFoldDB" id="A0A0L0UHM8"/>
<gene>
    <name evidence="1" type="ORF">PSTG_20115</name>
</gene>
<accession>A0A0L0UHM8</accession>
<organism evidence="1 2">
    <name type="scientific">Puccinia striiformis f. sp. tritici PST-78</name>
    <dbReference type="NCBI Taxonomy" id="1165861"/>
    <lineage>
        <taxon>Eukaryota</taxon>
        <taxon>Fungi</taxon>
        <taxon>Dikarya</taxon>
        <taxon>Basidiomycota</taxon>
        <taxon>Pucciniomycotina</taxon>
        <taxon>Pucciniomycetes</taxon>
        <taxon>Pucciniales</taxon>
        <taxon>Pucciniaceae</taxon>
        <taxon>Puccinia</taxon>
    </lineage>
</organism>
<protein>
    <submittedName>
        <fullName evidence="1">Uncharacterized protein</fullName>
    </submittedName>
</protein>
<feature type="non-terminal residue" evidence="1">
    <location>
        <position position="1"/>
    </location>
</feature>
<name>A0A0L0UHM8_9BASI</name>
<dbReference type="Proteomes" id="UP000054564">
    <property type="component" value="Unassembled WGS sequence"/>
</dbReference>
<sequence length="77" mass="8373">IIRPLTKVTDGGLLEKVEEIKTKLLSMNAAQAAIHLAQINDIFEGTGTVIDIKLPTEAQTVKISAQQRVAKEMGLFL</sequence>